<gene>
    <name evidence="1" type="ORF">HB13667_07920</name>
</gene>
<evidence type="ECO:0000313" key="2">
    <source>
        <dbReference type="Proteomes" id="UP000050437"/>
    </source>
</evidence>
<dbReference type="AlphaFoldDB" id="A0A0P7D9Q1"/>
<reference evidence="1 2" key="1">
    <citation type="submission" date="2015-10" db="EMBL/GenBank/DDBJ databases">
        <title>Pseudomonas putida clinical strains.</title>
        <authorList>
            <person name="Molina L."/>
            <person name="Udaondo Z."/>
        </authorList>
    </citation>
    <scope>NUCLEOTIDE SEQUENCE [LARGE SCALE GENOMIC DNA]</scope>
    <source>
        <strain evidence="1 2">HB13667</strain>
    </source>
</reference>
<comment type="caution">
    <text evidence="1">The sequence shown here is derived from an EMBL/GenBank/DDBJ whole genome shotgun (WGS) entry which is preliminary data.</text>
</comment>
<dbReference type="EMBL" id="LKKS01000049">
    <property type="protein sequence ID" value="KPM66910.1"/>
    <property type="molecule type" value="Genomic_DNA"/>
</dbReference>
<organism evidence="1 2">
    <name type="scientific">Pseudomonas putida</name>
    <name type="common">Arthrobacter siderocapsulatus</name>
    <dbReference type="NCBI Taxonomy" id="303"/>
    <lineage>
        <taxon>Bacteria</taxon>
        <taxon>Pseudomonadati</taxon>
        <taxon>Pseudomonadota</taxon>
        <taxon>Gammaproteobacteria</taxon>
        <taxon>Pseudomonadales</taxon>
        <taxon>Pseudomonadaceae</taxon>
        <taxon>Pseudomonas</taxon>
    </lineage>
</organism>
<dbReference type="Proteomes" id="UP000050437">
    <property type="component" value="Unassembled WGS sequence"/>
</dbReference>
<proteinExistence type="predicted"/>
<evidence type="ECO:0000313" key="1">
    <source>
        <dbReference type="EMBL" id="KPM66910.1"/>
    </source>
</evidence>
<name>A0A0P7D9Q1_PSEPU</name>
<protein>
    <submittedName>
        <fullName evidence="1">Uncharacterized protein</fullName>
    </submittedName>
</protein>
<accession>A0A0P7D9Q1</accession>
<sequence length="87" mass="9585">MLREAAGRQVELFLPPALADQVVDAPHGWHTSIGVFFVDPEGMTTSRCLLPRYTPQGLPVDLAMAAAYFTAGTGWDMVAIMAYPRYR</sequence>